<feature type="domain" description="HTH araC/xylS-type" evidence="4">
    <location>
        <begin position="185"/>
        <end position="289"/>
    </location>
</feature>
<sequence length="289" mass="34182">MKKNQFKTIQNYNEYAGLIPNKNTVIDVGRYQDSEQLRLTSPPVYLDFYRISLKHNFSNPSQFGAQPEEENQGFMYFTSPNQVLEWDTEEDYTGYYLQILPSVIEENPHLKYSFLYYGNHEALFLKEVEQLRITTLFEQMHAEYKNSPADTEIIISYSNLLFNYIDRFYERQFNQRKLQYNAIVEKFHHLLKTYYINNQEVVQLPQVNDFADQLSITPDYLSDLLKTYTSKTAKKHIQEHIIATAKQLLKNSNQSVSDIAYSLGFEYPNYFAKVFKAETDLSPSQYRKS</sequence>
<keyword evidence="1" id="KW-0805">Transcription regulation</keyword>
<dbReference type="Pfam" id="PF12833">
    <property type="entry name" value="HTH_18"/>
    <property type="match status" value="1"/>
</dbReference>
<evidence type="ECO:0000313" key="6">
    <source>
        <dbReference type="Proteomes" id="UP000245535"/>
    </source>
</evidence>
<dbReference type="GO" id="GO:0043565">
    <property type="term" value="F:sequence-specific DNA binding"/>
    <property type="evidence" value="ECO:0007669"/>
    <property type="project" value="InterPro"/>
</dbReference>
<organism evidence="5 6">
    <name type="scientific">Sediminitomix flava</name>
    <dbReference type="NCBI Taxonomy" id="379075"/>
    <lineage>
        <taxon>Bacteria</taxon>
        <taxon>Pseudomonadati</taxon>
        <taxon>Bacteroidota</taxon>
        <taxon>Cytophagia</taxon>
        <taxon>Cytophagales</taxon>
        <taxon>Flammeovirgaceae</taxon>
        <taxon>Sediminitomix</taxon>
    </lineage>
</organism>
<dbReference type="InterPro" id="IPR009057">
    <property type="entry name" value="Homeodomain-like_sf"/>
</dbReference>
<proteinExistence type="predicted"/>
<dbReference type="Gene3D" id="1.10.10.60">
    <property type="entry name" value="Homeodomain-like"/>
    <property type="match status" value="1"/>
</dbReference>
<dbReference type="AlphaFoldDB" id="A0A315ZGZ6"/>
<evidence type="ECO:0000259" key="4">
    <source>
        <dbReference type="PROSITE" id="PS01124"/>
    </source>
</evidence>
<dbReference type="Proteomes" id="UP000245535">
    <property type="component" value="Unassembled WGS sequence"/>
</dbReference>
<evidence type="ECO:0000256" key="1">
    <source>
        <dbReference type="ARBA" id="ARBA00023015"/>
    </source>
</evidence>
<dbReference type="InterPro" id="IPR020449">
    <property type="entry name" value="Tscrpt_reg_AraC-type_HTH"/>
</dbReference>
<keyword evidence="6" id="KW-1185">Reference proteome</keyword>
<keyword evidence="3" id="KW-0804">Transcription</keyword>
<dbReference type="OrthoDB" id="9793451at2"/>
<reference evidence="5 6" key="1">
    <citation type="submission" date="2018-03" db="EMBL/GenBank/DDBJ databases">
        <title>Genomic Encyclopedia of Archaeal and Bacterial Type Strains, Phase II (KMG-II): from individual species to whole genera.</title>
        <authorList>
            <person name="Goeker M."/>
        </authorList>
    </citation>
    <scope>NUCLEOTIDE SEQUENCE [LARGE SCALE GENOMIC DNA]</scope>
    <source>
        <strain evidence="5 6">DSM 28229</strain>
    </source>
</reference>
<keyword evidence="2 5" id="KW-0238">DNA-binding</keyword>
<dbReference type="RefSeq" id="WP_109615935.1">
    <property type="nucleotide sequence ID" value="NZ_QGDO01000001.1"/>
</dbReference>
<evidence type="ECO:0000256" key="3">
    <source>
        <dbReference type="ARBA" id="ARBA00023163"/>
    </source>
</evidence>
<comment type="caution">
    <text evidence="5">The sequence shown here is derived from an EMBL/GenBank/DDBJ whole genome shotgun (WGS) entry which is preliminary data.</text>
</comment>
<dbReference type="PROSITE" id="PS01124">
    <property type="entry name" value="HTH_ARAC_FAMILY_2"/>
    <property type="match status" value="1"/>
</dbReference>
<dbReference type="PANTHER" id="PTHR43280">
    <property type="entry name" value="ARAC-FAMILY TRANSCRIPTIONAL REGULATOR"/>
    <property type="match status" value="1"/>
</dbReference>
<name>A0A315ZGZ6_SEDFL</name>
<evidence type="ECO:0000256" key="2">
    <source>
        <dbReference type="ARBA" id="ARBA00023125"/>
    </source>
</evidence>
<protein>
    <submittedName>
        <fullName evidence="5">AraC-like DNA-binding protein</fullName>
    </submittedName>
</protein>
<evidence type="ECO:0000313" key="5">
    <source>
        <dbReference type="EMBL" id="PWJ44443.1"/>
    </source>
</evidence>
<gene>
    <name evidence="5" type="ORF">BC781_101803</name>
</gene>
<dbReference type="SMART" id="SM00342">
    <property type="entry name" value="HTH_ARAC"/>
    <property type="match status" value="1"/>
</dbReference>
<dbReference type="PANTHER" id="PTHR43280:SF32">
    <property type="entry name" value="TRANSCRIPTIONAL REGULATORY PROTEIN"/>
    <property type="match status" value="1"/>
</dbReference>
<accession>A0A315ZGZ6</accession>
<dbReference type="SUPFAM" id="SSF46689">
    <property type="entry name" value="Homeodomain-like"/>
    <property type="match status" value="1"/>
</dbReference>
<dbReference type="EMBL" id="QGDO01000001">
    <property type="protein sequence ID" value="PWJ44443.1"/>
    <property type="molecule type" value="Genomic_DNA"/>
</dbReference>
<dbReference type="PRINTS" id="PR00032">
    <property type="entry name" value="HTHARAC"/>
</dbReference>
<dbReference type="GO" id="GO:0003700">
    <property type="term" value="F:DNA-binding transcription factor activity"/>
    <property type="evidence" value="ECO:0007669"/>
    <property type="project" value="InterPro"/>
</dbReference>
<dbReference type="InterPro" id="IPR018060">
    <property type="entry name" value="HTH_AraC"/>
</dbReference>